<dbReference type="Proteomes" id="UP000283269">
    <property type="component" value="Unassembled WGS sequence"/>
</dbReference>
<feature type="compositionally biased region" description="Polar residues" evidence="2">
    <location>
        <begin position="1"/>
        <end position="23"/>
    </location>
</feature>
<protein>
    <submittedName>
        <fullName evidence="3">Uncharacterized protein</fullName>
    </submittedName>
</protein>
<evidence type="ECO:0000313" key="4">
    <source>
        <dbReference type="Proteomes" id="UP000283269"/>
    </source>
</evidence>
<proteinExistence type="predicted"/>
<feature type="region of interest" description="Disordered" evidence="2">
    <location>
        <begin position="1"/>
        <end position="24"/>
    </location>
</feature>
<dbReference type="AlphaFoldDB" id="A0A409X3L3"/>
<dbReference type="OrthoDB" id="3063101at2759"/>
<reference evidence="3 4" key="1">
    <citation type="journal article" date="2018" name="Evol. Lett.">
        <title>Horizontal gene cluster transfer increased hallucinogenic mushroom diversity.</title>
        <authorList>
            <person name="Reynolds H.T."/>
            <person name="Vijayakumar V."/>
            <person name="Gluck-Thaler E."/>
            <person name="Korotkin H.B."/>
            <person name="Matheny P.B."/>
            <person name="Slot J.C."/>
        </authorList>
    </citation>
    <scope>NUCLEOTIDE SEQUENCE [LARGE SCALE GENOMIC DNA]</scope>
    <source>
        <strain evidence="3 4">2631</strain>
    </source>
</reference>
<evidence type="ECO:0000313" key="3">
    <source>
        <dbReference type="EMBL" id="PPQ85353.1"/>
    </source>
</evidence>
<comment type="caution">
    <text evidence="3">The sequence shown here is derived from an EMBL/GenBank/DDBJ whole genome shotgun (WGS) entry which is preliminary data.</text>
</comment>
<feature type="coiled-coil region" evidence="1">
    <location>
        <begin position="59"/>
        <end position="93"/>
    </location>
</feature>
<dbReference type="EMBL" id="NHYD01002726">
    <property type="protein sequence ID" value="PPQ85353.1"/>
    <property type="molecule type" value="Genomic_DNA"/>
</dbReference>
<dbReference type="InParanoid" id="A0A409X3L3"/>
<gene>
    <name evidence="3" type="ORF">CVT25_000644</name>
</gene>
<evidence type="ECO:0000256" key="1">
    <source>
        <dbReference type="SAM" id="Coils"/>
    </source>
</evidence>
<name>A0A409X3L3_PSICY</name>
<sequence>MASKPQKSTSSAIPSTRPSTAIQTGADRLVELVEHEKAHLSHLYHGALKDLEARQKKVQEDHEVQLRSVDRQLQKQEKRIQDLTAELEQTRSHATSVAGDLSSLLVDHEALKASLDKVGLVYIDGRLQFNDKVAHIVDEFVKGAKIQQDALLSSRLGEFYPFERDDALSGPVGPAEFFDVLSGVIEKGRKFAESVEKYQHPRSKLNGVDEPSGPAPQKNGYSDMKGVALVNPVDSTNLRMHAHSVLSDAISP</sequence>
<feature type="region of interest" description="Disordered" evidence="2">
    <location>
        <begin position="196"/>
        <end position="223"/>
    </location>
</feature>
<keyword evidence="4" id="KW-1185">Reference proteome</keyword>
<keyword evidence="1" id="KW-0175">Coiled coil</keyword>
<accession>A0A409X3L3</accession>
<evidence type="ECO:0000256" key="2">
    <source>
        <dbReference type="SAM" id="MobiDB-lite"/>
    </source>
</evidence>
<organism evidence="3 4">
    <name type="scientific">Psilocybe cyanescens</name>
    <dbReference type="NCBI Taxonomy" id="93625"/>
    <lineage>
        <taxon>Eukaryota</taxon>
        <taxon>Fungi</taxon>
        <taxon>Dikarya</taxon>
        <taxon>Basidiomycota</taxon>
        <taxon>Agaricomycotina</taxon>
        <taxon>Agaricomycetes</taxon>
        <taxon>Agaricomycetidae</taxon>
        <taxon>Agaricales</taxon>
        <taxon>Agaricineae</taxon>
        <taxon>Strophariaceae</taxon>
        <taxon>Psilocybe</taxon>
    </lineage>
</organism>